<accession>W1IYU1</accession>
<comment type="caution">
    <text evidence="1">The sequence shown here is derived from an EMBL/GenBank/DDBJ whole genome shotgun (WGS) entry which is preliminary data.</text>
</comment>
<reference evidence="1" key="1">
    <citation type="submission" date="2013-11" db="EMBL/GenBank/DDBJ databases">
        <title>Draft genome sequence and annotation of the entomopathogenic bacteria, Xenorhabdus cabanillasi strain JM26 and Xenorhabdus szentirmai strain DSM 16338.</title>
        <authorList>
            <person name="Gualtieri M."/>
            <person name="Ogier J.C."/>
            <person name="Pages S."/>
            <person name="Givaudan A."/>
            <person name="Gaudriault S."/>
        </authorList>
    </citation>
    <scope>NUCLEOTIDE SEQUENCE [LARGE SCALE GENOMIC DNA]</scope>
    <source>
        <strain evidence="1">DSM 16338</strain>
    </source>
</reference>
<organism evidence="1 2">
    <name type="scientific">Xenorhabdus szentirmaii DSM 16338</name>
    <dbReference type="NCBI Taxonomy" id="1427518"/>
    <lineage>
        <taxon>Bacteria</taxon>
        <taxon>Pseudomonadati</taxon>
        <taxon>Pseudomonadota</taxon>
        <taxon>Gammaproteobacteria</taxon>
        <taxon>Enterobacterales</taxon>
        <taxon>Morganellaceae</taxon>
        <taxon>Xenorhabdus</taxon>
    </lineage>
</organism>
<dbReference type="STRING" id="1427518.XSR1_340047"/>
<keyword evidence="2" id="KW-1185">Reference proteome</keyword>
<sequence>MNRFIYNFIRFDKSNKKIVRLYRLKVAEGHITPTFPAHDAEWSDSHRGDPVKGHTAQGVKMAGERVRQGTAMRIQFQLVSNGEEMGGCVVCDISQSKRNHWHSYQCK</sequence>
<name>W1IYU1_9GAMM</name>
<gene>
    <name evidence="1" type="ORF">XSR1_340047</name>
</gene>
<dbReference type="EMBL" id="CBXF010000093">
    <property type="protein sequence ID" value="CDL83647.1"/>
    <property type="molecule type" value="Genomic_DNA"/>
</dbReference>
<dbReference type="Proteomes" id="UP000019202">
    <property type="component" value="Unassembled WGS sequence"/>
</dbReference>
<dbReference type="AlphaFoldDB" id="W1IYU1"/>
<protein>
    <submittedName>
        <fullName evidence="1">Uncharacterized protein</fullName>
    </submittedName>
</protein>
<evidence type="ECO:0000313" key="2">
    <source>
        <dbReference type="Proteomes" id="UP000019202"/>
    </source>
</evidence>
<proteinExistence type="predicted"/>
<evidence type="ECO:0000313" key="1">
    <source>
        <dbReference type="EMBL" id="CDL83647.1"/>
    </source>
</evidence>